<dbReference type="AlphaFoldDB" id="W9BY97"/>
<evidence type="ECO:0000256" key="1">
    <source>
        <dbReference type="SAM" id="MobiDB-lite"/>
    </source>
</evidence>
<organism evidence="2 3">
    <name type="scientific">Sclerotinia borealis (strain F-4128)</name>
    <dbReference type="NCBI Taxonomy" id="1432307"/>
    <lineage>
        <taxon>Eukaryota</taxon>
        <taxon>Fungi</taxon>
        <taxon>Dikarya</taxon>
        <taxon>Ascomycota</taxon>
        <taxon>Pezizomycotina</taxon>
        <taxon>Leotiomycetes</taxon>
        <taxon>Helotiales</taxon>
        <taxon>Sclerotiniaceae</taxon>
        <taxon>Sclerotinia</taxon>
    </lineage>
</organism>
<proteinExistence type="predicted"/>
<comment type="caution">
    <text evidence="2">The sequence shown here is derived from an EMBL/GenBank/DDBJ whole genome shotgun (WGS) entry which is preliminary data.</text>
</comment>
<feature type="compositionally biased region" description="Basic and acidic residues" evidence="1">
    <location>
        <begin position="384"/>
        <end position="398"/>
    </location>
</feature>
<dbReference type="Proteomes" id="UP000019487">
    <property type="component" value="Unassembled WGS sequence"/>
</dbReference>
<dbReference type="HOGENOM" id="CLU_464732_0_0_1"/>
<sequence>MSEAIATKLEELGNLYYDTGDTEVGLSLKELAHSPDRARSLRSALLENTSLYTTNKHLENSIESSSHNPSQQLLESIISTDNKRLSKYQIHRILDVTRLWDRDPQGISYLKVMISKWSTEPSSFYGQLMYEHKPNQISLLKLCIEQFKQIEDEAKVNSIRRKVILVIIFEAVKKEEQELLRKSKIKKRTLSTANYTQPFRSQAIDALAHRLWDSQKVSPKDFSLKRTRLLRMARFGEKWSVIKPAGLILGLGGNSQSFELKKWSILEIQAINELLCTFKLYSLLPTLEAAFQTIKSVQQNDHYSRWDAIPPLPNPHPPTTGREPAINANPANFNSNPISIDALLNPADYIAGSTQSQQLAIARNSPIQITNGAVLSGYGQDSTAGEHAEFGSSKREKRGLESLAEADDLLSQRKRFKTNPSHELEFIYSYAQKEKLASNLQEPFPTPVIAEYHPECIRAMFPYNIDEDVRISIIVNNDEAAYKIIETLDLQKQPQGHSPSLIQLYSNMPKEKLWILGDLFSKRSTLSRRYRLETGPRSTCVSAFASGGSGTDDNKITFFIMVDQKSGSELANLFGMKQDCIISSCGR</sequence>
<gene>
    <name evidence="2" type="ORF">SBOR_10041</name>
</gene>
<feature type="region of interest" description="Disordered" evidence="1">
    <location>
        <begin position="378"/>
        <end position="398"/>
    </location>
</feature>
<dbReference type="OrthoDB" id="3430204at2759"/>
<evidence type="ECO:0000313" key="2">
    <source>
        <dbReference type="EMBL" id="ESZ89572.1"/>
    </source>
</evidence>
<accession>W9BY97</accession>
<name>W9BY97_SCLBF</name>
<dbReference type="EMBL" id="AYSA01000872">
    <property type="protein sequence ID" value="ESZ89572.1"/>
    <property type="molecule type" value="Genomic_DNA"/>
</dbReference>
<reference evidence="2 3" key="1">
    <citation type="journal article" date="2014" name="Genome Announc.">
        <title>Draft genome sequence of Sclerotinia borealis, a psychrophilic plant pathogenic fungus.</title>
        <authorList>
            <person name="Mardanov A.V."/>
            <person name="Beletsky A.V."/>
            <person name="Kadnikov V.V."/>
            <person name="Ignatov A.N."/>
            <person name="Ravin N.V."/>
        </authorList>
    </citation>
    <scope>NUCLEOTIDE SEQUENCE [LARGE SCALE GENOMIC DNA]</scope>
    <source>
        <strain evidence="3">F-4157</strain>
    </source>
</reference>
<protein>
    <submittedName>
        <fullName evidence="2">Uncharacterized protein</fullName>
    </submittedName>
</protein>
<keyword evidence="3" id="KW-1185">Reference proteome</keyword>
<evidence type="ECO:0000313" key="3">
    <source>
        <dbReference type="Proteomes" id="UP000019487"/>
    </source>
</evidence>